<evidence type="ECO:0000256" key="11">
    <source>
        <dbReference type="ARBA" id="ARBA00045912"/>
    </source>
</evidence>
<dbReference type="GO" id="GO:0034203">
    <property type="term" value="P:glycolipid translocation"/>
    <property type="evidence" value="ECO:0007669"/>
    <property type="project" value="TreeGrafter"/>
</dbReference>
<evidence type="ECO:0000256" key="1">
    <source>
        <dbReference type="ARBA" id="ARBA00004123"/>
    </source>
</evidence>
<keyword evidence="6" id="KW-0256">Endoplasmic reticulum</keyword>
<evidence type="ECO:0000256" key="9">
    <source>
        <dbReference type="ARBA" id="ARBA00023242"/>
    </source>
</evidence>
<dbReference type="InterPro" id="IPR007594">
    <property type="entry name" value="RFT1"/>
</dbReference>
<feature type="transmembrane region" description="Helical" evidence="12">
    <location>
        <begin position="12"/>
        <end position="33"/>
    </location>
</feature>
<keyword evidence="5 12" id="KW-0812">Transmembrane</keyword>
<feature type="transmembrane region" description="Helical" evidence="12">
    <location>
        <begin position="371"/>
        <end position="390"/>
    </location>
</feature>
<evidence type="ECO:0000256" key="13">
    <source>
        <dbReference type="SAM" id="MobiDB-lite"/>
    </source>
</evidence>
<dbReference type="PANTHER" id="PTHR13117:SF5">
    <property type="entry name" value="PROTEIN RFT1 HOMOLOG"/>
    <property type="match status" value="1"/>
</dbReference>
<feature type="transmembrane region" description="Helical" evidence="12">
    <location>
        <begin position="79"/>
        <end position="104"/>
    </location>
</feature>
<keyword evidence="7 12" id="KW-1133">Transmembrane helix</keyword>
<comment type="similarity">
    <text evidence="4 12">Belongs to the RFT1 family.</text>
</comment>
<reference evidence="14" key="1">
    <citation type="submission" date="2023-06" db="EMBL/GenBank/DDBJ databases">
        <title>Male Hemibagrus guttatus genome.</title>
        <authorList>
            <person name="Bian C."/>
        </authorList>
    </citation>
    <scope>NUCLEOTIDE SEQUENCE</scope>
    <source>
        <strain evidence="14">Male_cb2023</strain>
        <tissue evidence="14">Muscle</tissue>
    </source>
</reference>
<feature type="transmembrane region" description="Helical" evidence="12">
    <location>
        <begin position="116"/>
        <end position="138"/>
    </location>
</feature>
<feature type="transmembrane region" description="Helical" evidence="12">
    <location>
        <begin position="39"/>
        <end position="58"/>
    </location>
</feature>
<name>A0AAE0RL93_9TELE</name>
<feature type="transmembrane region" description="Helical" evidence="12">
    <location>
        <begin position="150"/>
        <end position="170"/>
    </location>
</feature>
<comment type="subcellular location">
    <subcellularLocation>
        <location evidence="2 12">Endoplasmic reticulum membrane</location>
        <topology evidence="2 12">Multi-pass membrane protein</topology>
    </subcellularLocation>
    <subcellularLocation>
        <location evidence="1">Nucleus</location>
    </subcellularLocation>
</comment>
<dbReference type="EMBL" id="JAUCMX010000001">
    <property type="protein sequence ID" value="KAK3557381.1"/>
    <property type="molecule type" value="Genomic_DNA"/>
</dbReference>
<feature type="transmembrane region" description="Helical" evidence="12">
    <location>
        <begin position="402"/>
        <end position="419"/>
    </location>
</feature>
<evidence type="ECO:0000256" key="3">
    <source>
        <dbReference type="ARBA" id="ARBA00004922"/>
    </source>
</evidence>
<evidence type="ECO:0000256" key="6">
    <source>
        <dbReference type="ARBA" id="ARBA00022824"/>
    </source>
</evidence>
<feature type="region of interest" description="Disordered" evidence="13">
    <location>
        <begin position="530"/>
        <end position="554"/>
    </location>
</feature>
<dbReference type="GO" id="GO:0042246">
    <property type="term" value="P:tissue regeneration"/>
    <property type="evidence" value="ECO:0007669"/>
    <property type="project" value="InterPro"/>
</dbReference>
<gene>
    <name evidence="14" type="ORF">QTP70_026545</name>
</gene>
<keyword evidence="15" id="KW-1185">Reference proteome</keyword>
<evidence type="ECO:0000256" key="2">
    <source>
        <dbReference type="ARBA" id="ARBA00004477"/>
    </source>
</evidence>
<comment type="caution">
    <text evidence="12">Lacks conserved residue(s) required for the propagation of feature annotation.</text>
</comment>
<comment type="caution">
    <text evidence="14">The sequence shown here is derived from an EMBL/GenBank/DDBJ whole genome shotgun (WGS) entry which is preliminary data.</text>
</comment>
<organism evidence="14 15">
    <name type="scientific">Hemibagrus guttatus</name>
    <dbReference type="NCBI Taxonomy" id="175788"/>
    <lineage>
        <taxon>Eukaryota</taxon>
        <taxon>Metazoa</taxon>
        <taxon>Chordata</taxon>
        <taxon>Craniata</taxon>
        <taxon>Vertebrata</taxon>
        <taxon>Euteleostomi</taxon>
        <taxon>Actinopterygii</taxon>
        <taxon>Neopterygii</taxon>
        <taxon>Teleostei</taxon>
        <taxon>Ostariophysi</taxon>
        <taxon>Siluriformes</taxon>
        <taxon>Bagridae</taxon>
        <taxon>Hemibagrus</taxon>
    </lineage>
</organism>
<evidence type="ECO:0000256" key="12">
    <source>
        <dbReference type="RuleBase" id="RU365067"/>
    </source>
</evidence>
<accession>A0AAE0RL93</accession>
<dbReference type="GO" id="GO:0035988">
    <property type="term" value="P:chondrocyte proliferation"/>
    <property type="evidence" value="ECO:0007669"/>
    <property type="project" value="InterPro"/>
</dbReference>
<feature type="transmembrane region" description="Helical" evidence="12">
    <location>
        <begin position="328"/>
        <end position="351"/>
    </location>
</feature>
<evidence type="ECO:0000313" key="15">
    <source>
        <dbReference type="Proteomes" id="UP001274896"/>
    </source>
</evidence>
<proteinExistence type="inferred from homology"/>
<evidence type="ECO:0000256" key="10">
    <source>
        <dbReference type="ARBA" id="ARBA00044950"/>
    </source>
</evidence>
<keyword evidence="8 12" id="KW-0472">Membrane</keyword>
<dbReference type="AlphaFoldDB" id="A0AAE0RL93"/>
<dbReference type="PANTHER" id="PTHR13117">
    <property type="entry name" value="ENDOPLASMIC RETICULUM MULTISPAN TRANSMEMBRANE PROTEIN-RELATED"/>
    <property type="match status" value="1"/>
</dbReference>
<sequence>MGSEDVLKSASTLASYNVMFRVLTFFLNAFILRFVSKELIGVVNVRLTLLYSTLVFLSREAFRRACLSGEGAGRNWRQVINLLWLTLPLGCFWAVLLVCVWLWLLQPPDPQTVPHYGPAVGIFCMAALTELLTEPLWVLAHAHMLVRLKVIAESLAIIAKCLVTVMMVVSAPQWGLYIFSAAQCVYAGFLCLCYIVYFVRFLGSEKAVKNSFPLRHISELLPTRMKGQPLINWKLATLTWSFFKQSFLKQILTEGERYVMTFLNVLNFGDQGVYDIVNNLGSMVARFLFLPIEESFYVFFAKVLERGRDIQHQKKEEVSMAANVLECLLKLVLLIGLIITAFGYSYSHLALDMYGGDLLSSGSGPSLLRCYSFYVLLLAINGVTECFVFAAMSKEEVDRYNLVMLGLSASFLLLSYWLTWLFGGVGFILANCCNMALRIIHSIMYIHRYFQHSGHTPLSGLRPNPALLITLIISSILTAVSELQEEGEEGKIKRPEVRDEDLIEARDKLASGTVVKSKTFEVMEECERAGKAAPSVFSNARSGGETVFNKPRKK</sequence>
<dbReference type="GO" id="GO:0002062">
    <property type="term" value="P:chondrocyte differentiation"/>
    <property type="evidence" value="ECO:0007669"/>
    <property type="project" value="InterPro"/>
</dbReference>
<dbReference type="GO" id="GO:0005789">
    <property type="term" value="C:endoplasmic reticulum membrane"/>
    <property type="evidence" value="ECO:0007669"/>
    <property type="project" value="UniProtKB-SubCell"/>
</dbReference>
<keyword evidence="9" id="KW-0539">Nucleus</keyword>
<comment type="function">
    <text evidence="11 12">Intramembrane glycolipid transporter that operates in the biosynthetic pathway of dolichol-linked oligosaccharides, the glycan precursors employed in protein asparagine (N)-glycosylation. The sequential addition of sugars to dolichol pyrophosphate produces dolichol-linked oligosaccharides containing fourteen sugars, including two GlcNAcs, nine mannoses and three glucoses. Once assembled, the oligosaccharide is transferred from the lipid to nascent proteins by oligosaccharyltransferases. The assembly of dolichol-linked oligosaccharides begins on the cytosolic side of the endoplasmic reticulum membrane and finishes in its lumen. RFT1 could mediate the translocation of the cytosolically oriented intermediate DolPP-GlcNAc2Man5, produced by ALG11, into the ER lumen where dolichol-linked oligosaccharides assembly continues. However, the intramembrane lipid transporter activity could not be confirmed in vitro.</text>
</comment>
<evidence type="ECO:0000256" key="5">
    <source>
        <dbReference type="ARBA" id="ARBA00022692"/>
    </source>
</evidence>
<evidence type="ECO:0000256" key="7">
    <source>
        <dbReference type="ARBA" id="ARBA00022989"/>
    </source>
</evidence>
<protein>
    <recommendedName>
        <fullName evidence="12">Protein RFT1 homolog</fullName>
    </recommendedName>
</protein>
<dbReference type="GO" id="GO:0005634">
    <property type="term" value="C:nucleus"/>
    <property type="evidence" value="ECO:0007669"/>
    <property type="project" value="UniProtKB-SubCell"/>
</dbReference>
<comment type="pathway">
    <text evidence="3">Protein modification; protein glycosylation.</text>
</comment>
<feature type="transmembrane region" description="Helical" evidence="12">
    <location>
        <begin position="176"/>
        <end position="199"/>
    </location>
</feature>
<evidence type="ECO:0000256" key="8">
    <source>
        <dbReference type="ARBA" id="ARBA00023136"/>
    </source>
</evidence>
<dbReference type="InterPro" id="IPR031394">
    <property type="entry name" value="MUSTN1"/>
</dbReference>
<comment type="similarity">
    <text evidence="10">Belongs to the MUSTN1 family.</text>
</comment>
<evidence type="ECO:0000313" key="14">
    <source>
        <dbReference type="EMBL" id="KAK3557381.1"/>
    </source>
</evidence>
<dbReference type="Pfam" id="PF15682">
    <property type="entry name" value="Mustang"/>
    <property type="match status" value="1"/>
</dbReference>
<dbReference type="GO" id="GO:0006488">
    <property type="term" value="P:dolichol-linked oligosaccharide biosynthetic process"/>
    <property type="evidence" value="ECO:0007669"/>
    <property type="project" value="InterPro"/>
</dbReference>
<dbReference type="Pfam" id="PF04506">
    <property type="entry name" value="Rft-1"/>
    <property type="match status" value="1"/>
</dbReference>
<evidence type="ECO:0000256" key="4">
    <source>
        <dbReference type="ARBA" id="ARBA00010288"/>
    </source>
</evidence>
<dbReference type="Proteomes" id="UP001274896">
    <property type="component" value="Unassembled WGS sequence"/>
</dbReference>